<evidence type="ECO:0000313" key="2">
    <source>
        <dbReference type="EMBL" id="KAJ5080251.1"/>
    </source>
</evidence>
<keyword evidence="3" id="KW-1185">Reference proteome</keyword>
<comment type="caution">
    <text evidence="2">The sequence shown here is derived from an EMBL/GenBank/DDBJ whole genome shotgun (WGS) entry which is preliminary data.</text>
</comment>
<proteinExistence type="predicted"/>
<dbReference type="Gene3D" id="2.130.10.10">
    <property type="entry name" value="YVTN repeat-like/Quinoprotein amine dehydrogenase"/>
    <property type="match status" value="1"/>
</dbReference>
<dbReference type="EMBL" id="JAPDFW010000011">
    <property type="protein sequence ID" value="KAJ5080251.1"/>
    <property type="molecule type" value="Genomic_DNA"/>
</dbReference>
<gene>
    <name evidence="2" type="ORF">M0811_03735</name>
</gene>
<dbReference type="InterPro" id="IPR015943">
    <property type="entry name" value="WD40/YVTN_repeat-like_dom_sf"/>
</dbReference>
<dbReference type="Proteomes" id="UP001149090">
    <property type="component" value="Unassembled WGS sequence"/>
</dbReference>
<keyword evidence="1" id="KW-0732">Signal</keyword>
<name>A0A9Q0LX62_ANAIG</name>
<sequence>MKYLLSFLFSSFFLILSINSQLTPNKHLLFPIGINNPSVSFIDFETGFFYVVDYGSQSNSRIFKLELETLKVLDVLDTETSQIKKGVIISLITPSTLGYPQIDTLNQKLYFISDCENPSFSLITQIDLESFSVENNFTVEASFCTGTVIDVPNQVLYLFGDQTYPKILKFDLSNYSIIATLDLNSTTDLDPATGVIDSLSHFLYIGTCNLPVTIIKIDLSNFTKVESLLSGQDQCFSDSGIDEENGFVYFLGHTAILKLNLSDFSIVNLTLLAFGNCETMNLDLKNQLAFVPSLSSRISRIDLETLAIEETVFIQNYLQMRLILIDEVNQKAYVGFSDPFGLVAKIDLSTFEINGYLTSDHFEDKIQDGAIDLFNGFAYFFFFSTRYMKVRLSDFTIQDQNYLASGICKSVAFDSNNHFLYVGLTDNFDTPVIYKLSCPDLVVVDSFNLSTNVAIYFLKIDSSRGYLYSLIQNSQGAIYSIIKIRLSTFKQIGSMTLEDFRVDTMVVDSKHERIYIGTEANEEYGYICGISSTDMRFLPCYEIEGTIEFTSSFIESSDTYAFFFSYIYDETVNYFLIKASEVKTSSNEFVGNIILDLGFEVDISKYDGTRHNLYISSRNAYPVPFYQISSTEISLSNQEVNFSIILIILFLAMIFFE</sequence>
<dbReference type="SUPFAM" id="SSF50969">
    <property type="entry name" value="YVTN repeat-like/Quinoprotein amine dehydrogenase"/>
    <property type="match status" value="2"/>
</dbReference>
<evidence type="ECO:0000313" key="3">
    <source>
        <dbReference type="Proteomes" id="UP001149090"/>
    </source>
</evidence>
<accession>A0A9Q0LX62</accession>
<feature type="signal peptide" evidence="1">
    <location>
        <begin position="1"/>
        <end position="20"/>
    </location>
</feature>
<dbReference type="AlphaFoldDB" id="A0A9Q0LX62"/>
<protein>
    <submittedName>
        <fullName evidence="2">Uncharacterized protein</fullName>
    </submittedName>
</protein>
<dbReference type="InterPro" id="IPR011044">
    <property type="entry name" value="Quino_amine_DH_bsu"/>
</dbReference>
<feature type="chain" id="PRO_5040377066" evidence="1">
    <location>
        <begin position="21"/>
        <end position="657"/>
    </location>
</feature>
<organism evidence="2 3">
    <name type="scientific">Anaeramoeba ignava</name>
    <name type="common">Anaerobic marine amoeba</name>
    <dbReference type="NCBI Taxonomy" id="1746090"/>
    <lineage>
        <taxon>Eukaryota</taxon>
        <taxon>Metamonada</taxon>
        <taxon>Anaeramoebidae</taxon>
        <taxon>Anaeramoeba</taxon>
    </lineage>
</organism>
<evidence type="ECO:0000256" key="1">
    <source>
        <dbReference type="SAM" id="SignalP"/>
    </source>
</evidence>
<reference evidence="2" key="1">
    <citation type="submission" date="2022-10" db="EMBL/GenBank/DDBJ databases">
        <title>Novel sulphate-reducing endosymbionts in the free-living metamonad Anaeramoeba.</title>
        <authorList>
            <person name="Jerlstrom-Hultqvist J."/>
            <person name="Cepicka I."/>
            <person name="Gallot-Lavallee L."/>
            <person name="Salas-Leiva D."/>
            <person name="Curtis B.A."/>
            <person name="Zahonova K."/>
            <person name="Pipaliya S."/>
            <person name="Dacks J."/>
            <person name="Roger A.J."/>
        </authorList>
    </citation>
    <scope>NUCLEOTIDE SEQUENCE</scope>
    <source>
        <strain evidence="2">BMAN</strain>
    </source>
</reference>